<evidence type="ECO:0000313" key="3">
    <source>
        <dbReference type="Proteomes" id="UP000001640"/>
    </source>
</evidence>
<protein>
    <submittedName>
        <fullName evidence="2">Uncharacterized protein</fullName>
    </submittedName>
</protein>
<sequence>MNREEREQDVQDWNRGEDRTTESDNDSTIEENKKGPTSLNLSLSNSKYSRIISFVSSSSINLFLPFLNGLMLGFGELFAHEISWRFNWFGGSNNRGYKIYPESRKRKNTMDSKFI</sequence>
<accession>G0VJQ2</accession>
<dbReference type="OMA" id="HEISWRF"/>
<organism evidence="2 3">
    <name type="scientific">Naumovozyma castellii</name>
    <name type="common">Yeast</name>
    <name type="synonym">Saccharomyces castellii</name>
    <dbReference type="NCBI Taxonomy" id="27288"/>
    <lineage>
        <taxon>Eukaryota</taxon>
        <taxon>Fungi</taxon>
        <taxon>Dikarya</taxon>
        <taxon>Ascomycota</taxon>
        <taxon>Saccharomycotina</taxon>
        <taxon>Saccharomycetes</taxon>
        <taxon>Saccharomycetales</taxon>
        <taxon>Saccharomycetaceae</taxon>
        <taxon>Naumovozyma</taxon>
    </lineage>
</organism>
<dbReference type="KEGG" id="ncs:NCAS_0I00650"/>
<dbReference type="RefSeq" id="XP_003678078.1">
    <property type="nucleotide sequence ID" value="XM_003678030.1"/>
</dbReference>
<dbReference type="GeneID" id="96905423"/>
<dbReference type="HOGENOM" id="CLU_2109668_0_0_1"/>
<dbReference type="InParanoid" id="G0VJQ2"/>
<feature type="region of interest" description="Disordered" evidence="1">
    <location>
        <begin position="1"/>
        <end position="37"/>
    </location>
</feature>
<keyword evidence="3" id="KW-1185">Reference proteome</keyword>
<evidence type="ECO:0000313" key="2">
    <source>
        <dbReference type="EMBL" id="CCC71733.1"/>
    </source>
</evidence>
<feature type="compositionally biased region" description="Basic and acidic residues" evidence="1">
    <location>
        <begin position="1"/>
        <end position="22"/>
    </location>
</feature>
<reference evidence="2 3" key="1">
    <citation type="journal article" date="2011" name="Proc. Natl. Acad. Sci. U.S.A.">
        <title>Evolutionary erosion of yeast sex chromosomes by mating-type switching accidents.</title>
        <authorList>
            <person name="Gordon J.L."/>
            <person name="Armisen D."/>
            <person name="Proux-Wera E."/>
            <person name="Oheigeartaigh S.S."/>
            <person name="Byrne K.P."/>
            <person name="Wolfe K.H."/>
        </authorList>
    </citation>
    <scope>NUCLEOTIDE SEQUENCE [LARGE SCALE GENOMIC DNA]</scope>
    <source>
        <strain evidence="3">ATCC 76901 / BCRC 22586 / CBS 4309 / NBRC 1992 / NRRL Y-12630</strain>
    </source>
</reference>
<reference key="2">
    <citation type="submission" date="2011-08" db="EMBL/GenBank/DDBJ databases">
        <title>Genome sequence of Naumovozyma castellii.</title>
        <authorList>
            <person name="Gordon J.L."/>
            <person name="Armisen D."/>
            <person name="Proux-Wera E."/>
            <person name="OhEigeartaigh S.S."/>
            <person name="Byrne K.P."/>
            <person name="Wolfe K.H."/>
        </authorList>
    </citation>
    <scope>NUCLEOTIDE SEQUENCE</scope>
    <source>
        <strain>Type strain:CBS 4309</strain>
    </source>
</reference>
<dbReference type="AlphaFoldDB" id="G0VJQ2"/>
<dbReference type="InterPro" id="IPR013262">
    <property type="entry name" value="OMP_MIM1/TOM13_mt"/>
</dbReference>
<evidence type="ECO:0000256" key="1">
    <source>
        <dbReference type="SAM" id="MobiDB-lite"/>
    </source>
</evidence>
<dbReference type="PANTHER" id="PTHR28241">
    <property type="entry name" value="MITOCHONDRIAL IMPORT PROTEIN 1"/>
    <property type="match status" value="1"/>
</dbReference>
<dbReference type="PANTHER" id="PTHR28241:SF1">
    <property type="entry name" value="MITOCHONDRIAL IMPORT PROTEIN 1"/>
    <property type="match status" value="1"/>
</dbReference>
<dbReference type="Proteomes" id="UP000001640">
    <property type="component" value="Chromosome 9"/>
</dbReference>
<dbReference type="GO" id="GO:0140595">
    <property type="term" value="C:MIM complex"/>
    <property type="evidence" value="ECO:0007669"/>
    <property type="project" value="EnsemblFungi"/>
</dbReference>
<dbReference type="Pfam" id="PF08219">
    <property type="entry name" value="TOM13"/>
    <property type="match status" value="1"/>
</dbReference>
<dbReference type="GO" id="GO:0045040">
    <property type="term" value="P:protein insertion into mitochondrial outer membrane"/>
    <property type="evidence" value="ECO:0007669"/>
    <property type="project" value="EnsemblFungi"/>
</dbReference>
<gene>
    <name evidence="2" type="primary">NCAS0I00650</name>
    <name evidence="2" type="ordered locus">NCAS_0I00650</name>
</gene>
<dbReference type="GO" id="GO:0070096">
    <property type="term" value="P:mitochondrial outer membrane translocase complex assembly"/>
    <property type="evidence" value="ECO:0007669"/>
    <property type="project" value="EnsemblFungi"/>
</dbReference>
<proteinExistence type="predicted"/>
<dbReference type="OrthoDB" id="5529571at2759"/>
<dbReference type="eggNOG" id="ENOG502SBHA">
    <property type="taxonomic scope" value="Eukaryota"/>
</dbReference>
<dbReference type="STRING" id="1064592.G0VJQ2"/>
<dbReference type="EMBL" id="HE576760">
    <property type="protein sequence ID" value="CCC71733.1"/>
    <property type="molecule type" value="Genomic_DNA"/>
</dbReference>
<name>G0VJQ2_NAUCA</name>